<reference evidence="2" key="1">
    <citation type="journal article" date="2004" name="Nature">
        <title>Genome duplication in the teleost fish Tetraodon nigroviridis reveals the early vertebrate proto-karyotype.</title>
        <authorList>
            <person name="Jaillon O."/>
            <person name="Aury J.-M."/>
            <person name="Brunet F."/>
            <person name="Petit J.-L."/>
            <person name="Stange-Thomann N."/>
            <person name="Mauceli E."/>
            <person name="Bouneau L."/>
            <person name="Fischer C."/>
            <person name="Ozouf-Costaz C."/>
            <person name="Bernot A."/>
            <person name="Nicaud S."/>
            <person name="Jaffe D."/>
            <person name="Fisher S."/>
            <person name="Lutfalla G."/>
            <person name="Dossat C."/>
            <person name="Segurens B."/>
            <person name="Dasilva C."/>
            <person name="Salanoubat M."/>
            <person name="Levy M."/>
            <person name="Boudet N."/>
            <person name="Castellano S."/>
            <person name="Anthouard V."/>
            <person name="Jubin C."/>
            <person name="Castelli V."/>
            <person name="Katinka M."/>
            <person name="Vacherie B."/>
            <person name="Biemont C."/>
            <person name="Skalli Z."/>
            <person name="Cattolico L."/>
            <person name="Poulain J."/>
            <person name="De Berardinis V."/>
            <person name="Cruaud C."/>
            <person name="Duprat S."/>
            <person name="Brottier P."/>
            <person name="Coutanceau J.-P."/>
            <person name="Gouzy J."/>
            <person name="Parra G."/>
            <person name="Lardier G."/>
            <person name="Chapple C."/>
            <person name="McKernan K.J."/>
            <person name="McEwan P."/>
            <person name="Bosak S."/>
            <person name="Kellis M."/>
            <person name="Volff J.-N."/>
            <person name="Guigo R."/>
            <person name="Zody M.C."/>
            <person name="Mesirov J."/>
            <person name="Lindblad-Toh K."/>
            <person name="Birren B."/>
            <person name="Nusbaum C."/>
            <person name="Kahn D."/>
            <person name="Robinson-Rechavi M."/>
            <person name="Laudet V."/>
            <person name="Schachter V."/>
            <person name="Quetier F."/>
            <person name="Saurin W."/>
            <person name="Scarpelli C."/>
            <person name="Wincker P."/>
            <person name="Lander E.S."/>
            <person name="Weissenbach J."/>
            <person name="Roest Crollius H."/>
        </authorList>
    </citation>
    <scope>NUCLEOTIDE SEQUENCE [LARGE SCALE GENOMIC DNA]</scope>
</reference>
<dbReference type="EMBL" id="CAAE01014590">
    <property type="protein sequence ID" value="CAG00084.1"/>
    <property type="molecule type" value="Genomic_DNA"/>
</dbReference>
<reference evidence="2" key="2">
    <citation type="submission" date="2004-02" db="EMBL/GenBank/DDBJ databases">
        <authorList>
            <consortium name="Genoscope"/>
            <consortium name="Whitehead Institute Centre for Genome Research"/>
        </authorList>
    </citation>
    <scope>NUCLEOTIDE SEQUENCE</scope>
</reference>
<proteinExistence type="predicted"/>
<name>Q4SGZ8_TETNG</name>
<evidence type="ECO:0000256" key="1">
    <source>
        <dbReference type="SAM" id="SignalP"/>
    </source>
</evidence>
<organism evidence="2">
    <name type="scientific">Tetraodon nigroviridis</name>
    <name type="common">Spotted green pufferfish</name>
    <name type="synonym">Chelonodon nigroviridis</name>
    <dbReference type="NCBI Taxonomy" id="99883"/>
    <lineage>
        <taxon>Eukaryota</taxon>
        <taxon>Metazoa</taxon>
        <taxon>Chordata</taxon>
        <taxon>Craniata</taxon>
        <taxon>Vertebrata</taxon>
        <taxon>Euteleostomi</taxon>
        <taxon>Actinopterygii</taxon>
        <taxon>Neopterygii</taxon>
        <taxon>Teleostei</taxon>
        <taxon>Neoteleostei</taxon>
        <taxon>Acanthomorphata</taxon>
        <taxon>Eupercaria</taxon>
        <taxon>Tetraodontiformes</taxon>
        <taxon>Tetradontoidea</taxon>
        <taxon>Tetraodontidae</taxon>
        <taxon>Tetraodon</taxon>
    </lineage>
</organism>
<accession>Q4SGZ8</accession>
<feature type="signal peptide" evidence="1">
    <location>
        <begin position="1"/>
        <end position="21"/>
    </location>
</feature>
<dbReference type="KEGG" id="tng:GSTEN00018391G001"/>
<sequence length="42" mass="4541">MPQLGTAAVLQLVLLLSAVPAQYLLSRWSGSTAAQRYHATTR</sequence>
<evidence type="ECO:0000313" key="2">
    <source>
        <dbReference type="EMBL" id="CAG00084.1"/>
    </source>
</evidence>
<protein>
    <submittedName>
        <fullName evidence="2">(spotted green pufferfish) hypothetical protein</fullName>
    </submittedName>
</protein>
<keyword evidence="1" id="KW-0732">Signal</keyword>
<comment type="caution">
    <text evidence="2">The sequence shown here is derived from an EMBL/GenBank/DDBJ whole genome shotgun (WGS) entry which is preliminary data.</text>
</comment>
<dbReference type="AlphaFoldDB" id="Q4SGZ8"/>
<gene>
    <name evidence="2" type="ORF">GSTENG00018391001</name>
</gene>
<feature type="chain" id="PRO_5004243978" evidence="1">
    <location>
        <begin position="22"/>
        <end position="42"/>
    </location>
</feature>